<dbReference type="Proteomes" id="UP000319732">
    <property type="component" value="Unassembled WGS sequence"/>
</dbReference>
<evidence type="ECO:0000259" key="3">
    <source>
        <dbReference type="Pfam" id="PF13505"/>
    </source>
</evidence>
<organism evidence="4 5">
    <name type="scientific">Exilibacterium tricleocarpae</name>
    <dbReference type="NCBI Taxonomy" id="2591008"/>
    <lineage>
        <taxon>Bacteria</taxon>
        <taxon>Pseudomonadati</taxon>
        <taxon>Pseudomonadota</taxon>
        <taxon>Gammaproteobacteria</taxon>
        <taxon>Cellvibrionales</taxon>
        <taxon>Cellvibrionaceae</taxon>
        <taxon>Exilibacterium</taxon>
    </lineage>
</organism>
<feature type="signal peptide" evidence="2">
    <location>
        <begin position="1"/>
        <end position="20"/>
    </location>
</feature>
<dbReference type="RefSeq" id="WP_142903656.1">
    <property type="nucleotide sequence ID" value="NZ_ML660090.1"/>
</dbReference>
<dbReference type="OrthoDB" id="6877638at2"/>
<feature type="domain" description="Outer membrane protein beta-barrel" evidence="3">
    <location>
        <begin position="8"/>
        <end position="141"/>
    </location>
</feature>
<protein>
    <submittedName>
        <fullName evidence="4">Porin family protein</fullName>
    </submittedName>
</protein>
<name>A0A545TZJ7_9GAMM</name>
<accession>A0A545TZJ7</accession>
<gene>
    <name evidence="4" type="ORF">FKG94_07895</name>
</gene>
<dbReference type="InterPro" id="IPR011250">
    <property type="entry name" value="OMP/PagP_B-barrel"/>
</dbReference>
<keyword evidence="1 2" id="KW-0732">Signal</keyword>
<evidence type="ECO:0000313" key="5">
    <source>
        <dbReference type="Proteomes" id="UP000319732"/>
    </source>
</evidence>
<comment type="caution">
    <text evidence="4">The sequence shown here is derived from an EMBL/GenBank/DDBJ whole genome shotgun (WGS) entry which is preliminary data.</text>
</comment>
<dbReference type="SUPFAM" id="SSF56925">
    <property type="entry name" value="OMPA-like"/>
    <property type="match status" value="1"/>
</dbReference>
<proteinExistence type="predicted"/>
<evidence type="ECO:0000313" key="4">
    <source>
        <dbReference type="EMBL" id="TQV82640.1"/>
    </source>
</evidence>
<evidence type="ECO:0000256" key="2">
    <source>
        <dbReference type="SAM" id="SignalP"/>
    </source>
</evidence>
<dbReference type="EMBL" id="VHSG01000007">
    <property type="protein sequence ID" value="TQV82640.1"/>
    <property type="molecule type" value="Genomic_DNA"/>
</dbReference>
<evidence type="ECO:0000256" key="1">
    <source>
        <dbReference type="ARBA" id="ARBA00022729"/>
    </source>
</evidence>
<dbReference type="AlphaFoldDB" id="A0A545TZJ7"/>
<keyword evidence="5" id="KW-1185">Reference proteome</keyword>
<feature type="chain" id="PRO_5022240355" evidence="2">
    <location>
        <begin position="21"/>
        <end position="163"/>
    </location>
</feature>
<dbReference type="Gene3D" id="2.40.160.20">
    <property type="match status" value="1"/>
</dbReference>
<reference evidence="4 5" key="1">
    <citation type="submission" date="2019-06" db="EMBL/GenBank/DDBJ databases">
        <title>Whole genome sequence for Cellvibrionaceae sp. R142.</title>
        <authorList>
            <person name="Wang G."/>
        </authorList>
    </citation>
    <scope>NUCLEOTIDE SEQUENCE [LARGE SCALE GENOMIC DNA]</scope>
    <source>
        <strain evidence="4 5">R142</strain>
    </source>
</reference>
<dbReference type="Pfam" id="PF13505">
    <property type="entry name" value="OMP_b-brl"/>
    <property type="match status" value="1"/>
</dbReference>
<dbReference type="InterPro" id="IPR027385">
    <property type="entry name" value="Beta-barrel_OMP"/>
</dbReference>
<sequence length="163" mass="17550">MLNRIILSISLLLTSAFVSAEIRPFINGGIGFGDTDFDNGLYFNVGGGVQFNEHIEIEVGYNDYGGIGPFEIDIDSLSYGVNLGGNLSENVRLFAVLGAERLEADDTVSLGSFTIDIDESSTEAFFGIGVAFMQGENFDIRTKLVSHDSGDLITVNVGIAIYF</sequence>